<name>A0AAW1JYU9_POPJA</name>
<evidence type="ECO:0000313" key="2">
    <source>
        <dbReference type="EMBL" id="KAK9710032.1"/>
    </source>
</evidence>
<organism evidence="2 3">
    <name type="scientific">Popillia japonica</name>
    <name type="common">Japanese beetle</name>
    <dbReference type="NCBI Taxonomy" id="7064"/>
    <lineage>
        <taxon>Eukaryota</taxon>
        <taxon>Metazoa</taxon>
        <taxon>Ecdysozoa</taxon>
        <taxon>Arthropoda</taxon>
        <taxon>Hexapoda</taxon>
        <taxon>Insecta</taxon>
        <taxon>Pterygota</taxon>
        <taxon>Neoptera</taxon>
        <taxon>Endopterygota</taxon>
        <taxon>Coleoptera</taxon>
        <taxon>Polyphaga</taxon>
        <taxon>Scarabaeiformia</taxon>
        <taxon>Scarabaeidae</taxon>
        <taxon>Rutelinae</taxon>
        <taxon>Popillia</taxon>
    </lineage>
</organism>
<evidence type="ECO:0000256" key="1">
    <source>
        <dbReference type="SAM" id="MobiDB-lite"/>
    </source>
</evidence>
<dbReference type="Proteomes" id="UP001458880">
    <property type="component" value="Unassembled WGS sequence"/>
</dbReference>
<evidence type="ECO:0000313" key="3">
    <source>
        <dbReference type="Proteomes" id="UP001458880"/>
    </source>
</evidence>
<gene>
    <name evidence="2" type="ORF">QE152_g26287</name>
</gene>
<sequence length="129" mass="14397">MDVEMPSAETDSAGKRRQERATGTGDRDRAHLQNQAIRATTSALEGLHVVEKRGANQHGGVAILVRNDTPYRQLAMEGLEWNDVEAVAIQLADNTAIVCHYNRPSRKLEQRQTQDTRPFPQRGPLQSPQ</sequence>
<protein>
    <submittedName>
        <fullName evidence="2">Uncharacterized protein</fullName>
    </submittedName>
</protein>
<keyword evidence="3" id="KW-1185">Reference proteome</keyword>
<accession>A0AAW1JYU9</accession>
<comment type="caution">
    <text evidence="2">The sequence shown here is derived from an EMBL/GenBank/DDBJ whole genome shotgun (WGS) entry which is preliminary data.</text>
</comment>
<dbReference type="AlphaFoldDB" id="A0AAW1JYU9"/>
<reference evidence="2 3" key="1">
    <citation type="journal article" date="2024" name="BMC Genomics">
        <title>De novo assembly and annotation of Popillia japonica's genome with initial clues to its potential as an invasive pest.</title>
        <authorList>
            <person name="Cucini C."/>
            <person name="Boschi S."/>
            <person name="Funari R."/>
            <person name="Cardaioli E."/>
            <person name="Iannotti N."/>
            <person name="Marturano G."/>
            <person name="Paoli F."/>
            <person name="Bruttini M."/>
            <person name="Carapelli A."/>
            <person name="Frati F."/>
            <person name="Nardi F."/>
        </authorList>
    </citation>
    <scope>NUCLEOTIDE SEQUENCE [LARGE SCALE GENOMIC DNA]</scope>
    <source>
        <strain evidence="2">DMR45628</strain>
    </source>
</reference>
<proteinExistence type="predicted"/>
<dbReference type="EMBL" id="JASPKY010000299">
    <property type="protein sequence ID" value="KAK9710032.1"/>
    <property type="molecule type" value="Genomic_DNA"/>
</dbReference>
<feature type="region of interest" description="Disordered" evidence="1">
    <location>
        <begin position="103"/>
        <end position="129"/>
    </location>
</feature>
<feature type="region of interest" description="Disordered" evidence="1">
    <location>
        <begin position="1"/>
        <end position="33"/>
    </location>
</feature>
<feature type="compositionally biased region" description="Basic and acidic residues" evidence="1">
    <location>
        <begin position="12"/>
        <end position="31"/>
    </location>
</feature>